<dbReference type="InterPro" id="IPR016174">
    <property type="entry name" value="Di-haem_cyt_TM"/>
</dbReference>
<reference evidence="8 9" key="1">
    <citation type="submission" date="2024-09" db="EMBL/GenBank/DDBJ databases">
        <authorList>
            <person name="Sun Q."/>
            <person name="Mori K."/>
        </authorList>
    </citation>
    <scope>NUCLEOTIDE SEQUENCE [LARGE SCALE GENOMIC DNA]</scope>
    <source>
        <strain evidence="8 9">CICC 11035S</strain>
    </source>
</reference>
<comment type="subcellular location">
    <subcellularLocation>
        <location evidence="1">Cell membrane</location>
        <topology evidence="1">Multi-pass membrane protein</topology>
    </subcellularLocation>
</comment>
<evidence type="ECO:0000313" key="8">
    <source>
        <dbReference type="EMBL" id="MFC0684852.1"/>
    </source>
</evidence>
<evidence type="ECO:0000259" key="7">
    <source>
        <dbReference type="Pfam" id="PF01292"/>
    </source>
</evidence>
<evidence type="ECO:0000313" key="9">
    <source>
        <dbReference type="Proteomes" id="UP001589858"/>
    </source>
</evidence>
<proteinExistence type="predicted"/>
<dbReference type="PANTHER" id="PTHR30485">
    <property type="entry name" value="NI/FE-HYDROGENASE 1 B-TYPE CYTOCHROME SUBUNIT"/>
    <property type="match status" value="1"/>
</dbReference>
<accession>A0ABV6S7Z1</accession>
<dbReference type="InterPro" id="IPR051542">
    <property type="entry name" value="Hydrogenase_cytochrome"/>
</dbReference>
<feature type="transmembrane region" description="Helical" evidence="6">
    <location>
        <begin position="42"/>
        <end position="60"/>
    </location>
</feature>
<keyword evidence="9" id="KW-1185">Reference proteome</keyword>
<gene>
    <name evidence="8" type="ORF">ACFFF8_09620</name>
</gene>
<sequence length="217" mass="23750">MKPTVRVWDLPIRLGHWIMVALFVLSWWSAEQRMMDWHYRFGLAWVALVGFRLIWGIIGSSTSRFGSFVRGPKTVMAYLRGKGRHRIGHNPVGAYSVIAMLLALTVQVASGLFSTDTDGLESGPLSFLVSFDAARTAAEIHAWSFNILLGLIALHIAAIIAYRIFGGRNLVAPMISGRTIQPCEREAGMVPAGLPRFTAAVLIAGGLAWEIGRGFGL</sequence>
<evidence type="ECO:0000256" key="5">
    <source>
        <dbReference type="ARBA" id="ARBA00023136"/>
    </source>
</evidence>
<keyword evidence="4 6" id="KW-1133">Transmembrane helix</keyword>
<evidence type="ECO:0000256" key="4">
    <source>
        <dbReference type="ARBA" id="ARBA00022989"/>
    </source>
</evidence>
<evidence type="ECO:0000256" key="6">
    <source>
        <dbReference type="SAM" id="Phobius"/>
    </source>
</evidence>
<feature type="transmembrane region" description="Helical" evidence="6">
    <location>
        <begin position="12"/>
        <end position="30"/>
    </location>
</feature>
<dbReference type="InterPro" id="IPR011577">
    <property type="entry name" value="Cyt_b561_bac/Ni-Hgenase"/>
</dbReference>
<dbReference type="Pfam" id="PF01292">
    <property type="entry name" value="Ni_hydr_CYTB"/>
    <property type="match status" value="1"/>
</dbReference>
<dbReference type="PANTHER" id="PTHR30485:SF2">
    <property type="entry name" value="BLL0597 PROTEIN"/>
    <property type="match status" value="1"/>
</dbReference>
<evidence type="ECO:0000256" key="3">
    <source>
        <dbReference type="ARBA" id="ARBA00022692"/>
    </source>
</evidence>
<organism evidence="8 9">
    <name type="scientific">Novosphingobium clariflavum</name>
    <dbReference type="NCBI Taxonomy" id="2029884"/>
    <lineage>
        <taxon>Bacteria</taxon>
        <taxon>Pseudomonadati</taxon>
        <taxon>Pseudomonadota</taxon>
        <taxon>Alphaproteobacteria</taxon>
        <taxon>Sphingomonadales</taxon>
        <taxon>Sphingomonadaceae</taxon>
        <taxon>Novosphingobium</taxon>
    </lineage>
</organism>
<dbReference type="EMBL" id="JBHLTM010000031">
    <property type="protein sequence ID" value="MFC0684852.1"/>
    <property type="molecule type" value="Genomic_DNA"/>
</dbReference>
<keyword evidence="2" id="KW-1003">Cell membrane</keyword>
<feature type="transmembrane region" description="Helical" evidence="6">
    <location>
        <begin position="92"/>
        <end position="113"/>
    </location>
</feature>
<protein>
    <submittedName>
        <fullName evidence="8">Cytochrome b/b6 domain-containing protein</fullName>
    </submittedName>
</protein>
<dbReference type="RefSeq" id="WP_267224695.1">
    <property type="nucleotide sequence ID" value="NZ_JAPCWC010000042.1"/>
</dbReference>
<keyword evidence="3 6" id="KW-0812">Transmembrane</keyword>
<evidence type="ECO:0000256" key="1">
    <source>
        <dbReference type="ARBA" id="ARBA00004651"/>
    </source>
</evidence>
<dbReference type="Gene3D" id="1.20.950.20">
    <property type="entry name" value="Transmembrane di-heme cytochromes, Chain C"/>
    <property type="match status" value="1"/>
</dbReference>
<dbReference type="SUPFAM" id="SSF81342">
    <property type="entry name" value="Transmembrane di-heme cytochromes"/>
    <property type="match status" value="1"/>
</dbReference>
<comment type="caution">
    <text evidence="8">The sequence shown here is derived from an EMBL/GenBank/DDBJ whole genome shotgun (WGS) entry which is preliminary data.</text>
</comment>
<name>A0ABV6S7Z1_9SPHN</name>
<evidence type="ECO:0000256" key="2">
    <source>
        <dbReference type="ARBA" id="ARBA00022475"/>
    </source>
</evidence>
<dbReference type="Proteomes" id="UP001589858">
    <property type="component" value="Unassembled WGS sequence"/>
</dbReference>
<feature type="domain" description="Cytochrome b561 bacterial/Ni-hydrogenase" evidence="7">
    <location>
        <begin position="7"/>
        <end position="177"/>
    </location>
</feature>
<keyword evidence="5 6" id="KW-0472">Membrane</keyword>
<feature type="transmembrane region" description="Helical" evidence="6">
    <location>
        <begin position="143"/>
        <end position="165"/>
    </location>
</feature>